<dbReference type="AlphaFoldDB" id="A0A9P7UDK5"/>
<feature type="transmembrane region" description="Helical" evidence="1">
    <location>
        <begin position="75"/>
        <end position="99"/>
    </location>
</feature>
<protein>
    <submittedName>
        <fullName evidence="2">DHHC zinc finger domain-containing protein</fullName>
    </submittedName>
</protein>
<accession>A0A9P7UDK5</accession>
<keyword evidence="1" id="KW-0812">Transmembrane</keyword>
<proteinExistence type="predicted"/>
<gene>
    <name evidence="2" type="ORF">JMJ77_012002</name>
</gene>
<organism evidence="2 3">
    <name type="scientific">Colletotrichum scovillei</name>
    <dbReference type="NCBI Taxonomy" id="1209932"/>
    <lineage>
        <taxon>Eukaryota</taxon>
        <taxon>Fungi</taxon>
        <taxon>Dikarya</taxon>
        <taxon>Ascomycota</taxon>
        <taxon>Pezizomycotina</taxon>
        <taxon>Sordariomycetes</taxon>
        <taxon>Hypocreomycetidae</taxon>
        <taxon>Glomerellales</taxon>
        <taxon>Glomerellaceae</taxon>
        <taxon>Colletotrichum</taxon>
        <taxon>Colletotrichum acutatum species complex</taxon>
    </lineage>
</organism>
<name>A0A9P7UDK5_9PEZI</name>
<feature type="transmembrane region" description="Helical" evidence="1">
    <location>
        <begin position="31"/>
        <end position="55"/>
    </location>
</feature>
<keyword evidence="3" id="KW-1185">Reference proteome</keyword>
<keyword evidence="1" id="KW-0472">Membrane</keyword>
<comment type="caution">
    <text evidence="2">The sequence shown here is derived from an EMBL/GenBank/DDBJ whole genome shotgun (WGS) entry which is preliminary data.</text>
</comment>
<evidence type="ECO:0000256" key="1">
    <source>
        <dbReference type="SAM" id="Phobius"/>
    </source>
</evidence>
<feature type="transmembrane region" description="Helical" evidence="1">
    <location>
        <begin position="231"/>
        <end position="250"/>
    </location>
</feature>
<dbReference type="PROSITE" id="PS50216">
    <property type="entry name" value="DHHC"/>
    <property type="match status" value="1"/>
</dbReference>
<feature type="transmembrane region" description="Helical" evidence="1">
    <location>
        <begin position="202"/>
        <end position="225"/>
    </location>
</feature>
<keyword evidence="1" id="KW-1133">Transmembrane helix</keyword>
<dbReference type="Proteomes" id="UP000699042">
    <property type="component" value="Unassembled WGS sequence"/>
</dbReference>
<evidence type="ECO:0000313" key="2">
    <source>
        <dbReference type="EMBL" id="KAG7044187.1"/>
    </source>
</evidence>
<evidence type="ECO:0000313" key="3">
    <source>
        <dbReference type="Proteomes" id="UP000699042"/>
    </source>
</evidence>
<dbReference type="OrthoDB" id="5226086at2759"/>
<sequence>MDSAAAAITWLLRVLSTLAQAIFAKVSAYIPVLLVFDFVVTTWVVCHVLVTVHLLPALRAPPVWVEPLSSTAATASVLLGVYFFVFVHTLGPLCVIWVYSWRIVRHGYTFPEGAKFFLKPVMQALPNEDNARHWFTEGLRPNLCRHCLFFSDPESGEGPRPILDRIYHGKTYEGKDLGCIPLFDHWCWWLWTAVSLQTQKSYLLFTVWILIYHLFSLGTILWAIPSWSTRWVLAPVVVAAASLPFVFFWVKRAPFRGQWLNQACRNQTHLETGIFIRGRPKPAWPMVINGSNGFEHVLVDFNPWDLGLIGNLRAALGDSIWEWPFFWRIPRRVWEYGTSPSEDLPFGPKWAAFMEARSLTLPPSIDLTPLPPALRNPVSRRRHGFSSED</sequence>
<reference evidence="2" key="1">
    <citation type="submission" date="2021-05" db="EMBL/GenBank/DDBJ databases">
        <title>Comparative genomics of three Colletotrichum scovillei strains and genetic complementation revealed genes involved fungal growth and virulence on chili pepper.</title>
        <authorList>
            <person name="Hsieh D.-K."/>
            <person name="Chuang S.-C."/>
            <person name="Chen C.-Y."/>
            <person name="Chao Y.-T."/>
            <person name="Lu M.-Y.J."/>
            <person name="Lee M.-H."/>
            <person name="Shih M.-C."/>
        </authorList>
    </citation>
    <scope>NUCLEOTIDE SEQUENCE</scope>
    <source>
        <strain evidence="2">Coll-153</strain>
    </source>
</reference>
<dbReference type="EMBL" id="JAESDN010000011">
    <property type="protein sequence ID" value="KAG7044187.1"/>
    <property type="molecule type" value="Genomic_DNA"/>
</dbReference>